<feature type="domain" description="Flagellar hook-associated protein 2 C-terminal" evidence="7">
    <location>
        <begin position="221"/>
        <end position="536"/>
    </location>
</feature>
<dbReference type="GO" id="GO:0071973">
    <property type="term" value="P:bacterial-type flagellum-dependent cell motility"/>
    <property type="evidence" value="ECO:0007669"/>
    <property type="project" value="TreeGrafter"/>
</dbReference>
<proteinExistence type="inferred from homology"/>
<keyword evidence="8" id="KW-0966">Cell projection</keyword>
<dbReference type="InterPro" id="IPR010809">
    <property type="entry name" value="FliD_C"/>
</dbReference>
<dbReference type="RefSeq" id="WP_092116309.1">
    <property type="nucleotide sequence ID" value="NZ_FMXO01000001.1"/>
</dbReference>
<dbReference type="STRING" id="617002.SAMN05660653_00199"/>
<dbReference type="OrthoDB" id="5484186at2"/>
<organism evidence="8 9">
    <name type="scientific">Desulfonatronum thiosulfatophilum</name>
    <dbReference type="NCBI Taxonomy" id="617002"/>
    <lineage>
        <taxon>Bacteria</taxon>
        <taxon>Pseudomonadati</taxon>
        <taxon>Thermodesulfobacteriota</taxon>
        <taxon>Desulfovibrionia</taxon>
        <taxon>Desulfovibrionales</taxon>
        <taxon>Desulfonatronaceae</taxon>
        <taxon>Desulfonatronum</taxon>
    </lineage>
</organism>
<sequence length="556" mass="60855">MDTEALLSGQISFTGLGSGTDFKTMIDQLLKLEQRHTARLEIWKAEWEVKQAGFRELNSKMLSLRTNLQGMNTMSRFMVKGADSINTNVLTATATDKAQVGTHSITVNQLAQNHILTTDAPGQTSSTTDITSGSISEFSYTYKGKTRVLIIPSGTTLEGFRNLINTDPENPGVRAGIIKNAEGDYRLQLRGMDLGTGKNVVIEASTLDGFSANDFVTTLKAQDSQIKLDGFPAEDSWIERSTNSISDLIEGVTLNLREQGTTTLNIAVDNEQVKDNVRQFVNQVNEVRQQINELSKVDTSGNGSILTGNYAIQMIDSRLKSILAVKSIGFDVNNDVFSSLSMVGITTDADQGSPTFGMLKLDEEVLDHSLRNRPDALAQVFAADHIGSSDSQHFRYLSSVDGVTKGGEYSVQYTVSGGTIINATINGNPASYSGNGEITGQSGKPEAGMVIKVDDLATEGTFTGKVFLKYGKIPELADALRDLTDISSGPLKILEENYDDITKGIDRKIEFEQRRITRLERDLRNRFARLETLLGYYDQLGQAMNSQMGMLRSDNK</sequence>
<keyword evidence="5" id="KW-0964">Secreted</keyword>
<dbReference type="Pfam" id="PF02465">
    <property type="entry name" value="FliD_N"/>
    <property type="match status" value="1"/>
</dbReference>
<dbReference type="GO" id="GO:0007155">
    <property type="term" value="P:cell adhesion"/>
    <property type="evidence" value="ECO:0007669"/>
    <property type="project" value="InterPro"/>
</dbReference>
<comment type="subunit">
    <text evidence="2 5">Homopentamer.</text>
</comment>
<keyword evidence="8" id="KW-0969">Cilium</keyword>
<evidence type="ECO:0000313" key="9">
    <source>
        <dbReference type="Proteomes" id="UP000198771"/>
    </source>
</evidence>
<evidence type="ECO:0000259" key="7">
    <source>
        <dbReference type="Pfam" id="PF07195"/>
    </source>
</evidence>
<comment type="subcellular location">
    <subcellularLocation>
        <location evidence="5">Secreted</location>
    </subcellularLocation>
    <subcellularLocation>
        <location evidence="5">Bacterial flagellum</location>
    </subcellularLocation>
</comment>
<dbReference type="PANTHER" id="PTHR30288:SF0">
    <property type="entry name" value="FLAGELLAR HOOK-ASSOCIATED PROTEIN 2"/>
    <property type="match status" value="1"/>
</dbReference>
<accession>A0A1G6A7E6</accession>
<dbReference type="GO" id="GO:0009424">
    <property type="term" value="C:bacterial-type flagellum hook"/>
    <property type="evidence" value="ECO:0007669"/>
    <property type="project" value="UniProtKB-UniRule"/>
</dbReference>
<dbReference type="PANTHER" id="PTHR30288">
    <property type="entry name" value="FLAGELLAR CAP/ASSEMBLY PROTEIN FLID"/>
    <property type="match status" value="1"/>
</dbReference>
<evidence type="ECO:0000259" key="6">
    <source>
        <dbReference type="Pfam" id="PF02465"/>
    </source>
</evidence>
<evidence type="ECO:0000256" key="1">
    <source>
        <dbReference type="ARBA" id="ARBA00009764"/>
    </source>
</evidence>
<dbReference type="AlphaFoldDB" id="A0A1G6A7E6"/>
<keyword evidence="4 5" id="KW-0975">Bacterial flagellum</keyword>
<name>A0A1G6A7E6_9BACT</name>
<feature type="domain" description="Flagellar hook-associated protein 2 N-terminal" evidence="6">
    <location>
        <begin position="18"/>
        <end position="114"/>
    </location>
</feature>
<reference evidence="8 9" key="1">
    <citation type="submission" date="2016-10" db="EMBL/GenBank/DDBJ databases">
        <authorList>
            <person name="de Groot N.N."/>
        </authorList>
    </citation>
    <scope>NUCLEOTIDE SEQUENCE [LARGE SCALE GENOMIC DNA]</scope>
    <source>
        <strain evidence="8 9">ASO4-2</strain>
    </source>
</reference>
<keyword evidence="9" id="KW-1185">Reference proteome</keyword>
<dbReference type="InterPro" id="IPR040026">
    <property type="entry name" value="FliD"/>
</dbReference>
<gene>
    <name evidence="8" type="ORF">SAMN05660653_00199</name>
</gene>
<feature type="coiled-coil region" evidence="5">
    <location>
        <begin position="270"/>
        <end position="297"/>
    </location>
</feature>
<dbReference type="EMBL" id="FMXO01000001">
    <property type="protein sequence ID" value="SDB04226.1"/>
    <property type="molecule type" value="Genomic_DNA"/>
</dbReference>
<evidence type="ECO:0000256" key="4">
    <source>
        <dbReference type="ARBA" id="ARBA00023143"/>
    </source>
</evidence>
<evidence type="ECO:0000313" key="8">
    <source>
        <dbReference type="EMBL" id="SDB04226.1"/>
    </source>
</evidence>
<dbReference type="GO" id="GO:0005576">
    <property type="term" value="C:extracellular region"/>
    <property type="evidence" value="ECO:0007669"/>
    <property type="project" value="UniProtKB-SubCell"/>
</dbReference>
<dbReference type="InterPro" id="IPR003481">
    <property type="entry name" value="FliD_N"/>
</dbReference>
<dbReference type="Proteomes" id="UP000198771">
    <property type="component" value="Unassembled WGS sequence"/>
</dbReference>
<protein>
    <recommendedName>
        <fullName evidence="5">Flagellar hook-associated protein 2</fullName>
        <shortName evidence="5">HAP2</shortName>
    </recommendedName>
    <alternativeName>
        <fullName evidence="5">Flagellar cap protein</fullName>
    </alternativeName>
</protein>
<keyword evidence="3 5" id="KW-0175">Coiled coil</keyword>
<comment type="function">
    <text evidence="5">Required for morphogenesis and for the elongation of the flagellar filament by facilitating polymerization of the flagellin monomers at the tip of growing filament. Forms a capping structure, which prevents flagellin subunits (transported through the central channel of the flagellum) from leaking out without polymerization at the distal end.</text>
</comment>
<dbReference type="GO" id="GO:0009421">
    <property type="term" value="C:bacterial-type flagellum filament cap"/>
    <property type="evidence" value="ECO:0007669"/>
    <property type="project" value="InterPro"/>
</dbReference>
<keyword evidence="8" id="KW-0282">Flagellum</keyword>
<comment type="similarity">
    <text evidence="1 5">Belongs to the FliD family.</text>
</comment>
<evidence type="ECO:0000256" key="3">
    <source>
        <dbReference type="ARBA" id="ARBA00023054"/>
    </source>
</evidence>
<evidence type="ECO:0000256" key="2">
    <source>
        <dbReference type="ARBA" id="ARBA00011255"/>
    </source>
</evidence>
<evidence type="ECO:0000256" key="5">
    <source>
        <dbReference type="RuleBase" id="RU362066"/>
    </source>
</evidence>
<dbReference type="Pfam" id="PF07195">
    <property type="entry name" value="FliD_C"/>
    <property type="match status" value="1"/>
</dbReference>